<evidence type="ECO:0000313" key="13">
    <source>
        <dbReference type="EMBL" id="ROL40991.1"/>
    </source>
</evidence>
<keyword evidence="9 12" id="KW-0472">Membrane</keyword>
<keyword evidence="8" id="KW-0496">Mitochondrion</keyword>
<keyword evidence="2" id="KW-0813">Transport</keyword>
<gene>
    <name evidence="13" type="ORF">DPX16_22834</name>
</gene>
<feature type="transmembrane region" description="Helical" evidence="12">
    <location>
        <begin position="70"/>
        <end position="94"/>
    </location>
</feature>
<accession>A0A3N0Y4G1</accession>
<evidence type="ECO:0000256" key="1">
    <source>
        <dbReference type="ARBA" id="ARBA00004434"/>
    </source>
</evidence>
<comment type="similarity">
    <text evidence="10">Belongs to the complex IV NDUFA4 subunit family.</text>
</comment>
<evidence type="ECO:0000256" key="2">
    <source>
        <dbReference type="ARBA" id="ARBA00022448"/>
    </source>
</evidence>
<dbReference type="PANTHER" id="PTHR14256">
    <property type="entry name" value="NADH-UBIQUINONE OXIDOREDUCTASE MLRQ SUBUNIT"/>
    <property type="match status" value="1"/>
</dbReference>
<evidence type="ECO:0000256" key="3">
    <source>
        <dbReference type="ARBA" id="ARBA00022660"/>
    </source>
</evidence>
<sequence length="138" mass="15844">MCYPQAPSIARTEQLDKPSAHLYQASLHTPLRKHSLLFSVRTLIKSCCIEIFWGFDMLNTVLKQLKSHPALIPLFVFIGGGATMSMLYLGRLALKNPDCSWDRKNNPEPWNKLGPNDQYKLFSVNMDYAKLKKDRPDF</sequence>
<comment type="caution">
    <text evidence="13">The sequence shown here is derived from an EMBL/GenBank/DDBJ whole genome shotgun (WGS) entry which is preliminary data.</text>
</comment>
<dbReference type="Pfam" id="PF06522">
    <property type="entry name" value="B12D"/>
    <property type="match status" value="1"/>
</dbReference>
<keyword evidence="5" id="KW-0999">Mitochondrion inner membrane</keyword>
<dbReference type="OrthoDB" id="5511684at2759"/>
<dbReference type="PANTHER" id="PTHR14256:SF4">
    <property type="entry name" value="CYTOCHROME C OXIDASE SUBUNIT NDUFA4"/>
    <property type="match status" value="1"/>
</dbReference>
<dbReference type="InterPro" id="IPR010530">
    <property type="entry name" value="B12D"/>
</dbReference>
<dbReference type="Proteomes" id="UP000281406">
    <property type="component" value="Unassembled WGS sequence"/>
</dbReference>
<proteinExistence type="inferred from homology"/>
<evidence type="ECO:0000256" key="9">
    <source>
        <dbReference type="ARBA" id="ARBA00023136"/>
    </source>
</evidence>
<organism evidence="13 14">
    <name type="scientific">Anabarilius grahami</name>
    <name type="common">Kanglang fish</name>
    <name type="synonym">Barilius grahami</name>
    <dbReference type="NCBI Taxonomy" id="495550"/>
    <lineage>
        <taxon>Eukaryota</taxon>
        <taxon>Metazoa</taxon>
        <taxon>Chordata</taxon>
        <taxon>Craniata</taxon>
        <taxon>Vertebrata</taxon>
        <taxon>Euteleostomi</taxon>
        <taxon>Actinopterygii</taxon>
        <taxon>Neopterygii</taxon>
        <taxon>Teleostei</taxon>
        <taxon>Ostariophysi</taxon>
        <taxon>Cypriniformes</taxon>
        <taxon>Xenocyprididae</taxon>
        <taxon>Xenocypridinae</taxon>
        <taxon>Xenocypridinae incertae sedis</taxon>
        <taxon>Anabarilius</taxon>
    </lineage>
</organism>
<evidence type="ECO:0000256" key="12">
    <source>
        <dbReference type="SAM" id="Phobius"/>
    </source>
</evidence>
<comment type="subcellular location">
    <subcellularLocation>
        <location evidence="1">Mitochondrion inner membrane</location>
        <topology evidence="1">Single-pass membrane protein</topology>
    </subcellularLocation>
</comment>
<protein>
    <recommendedName>
        <fullName evidence="11">Cytochrome c oxidase subunit NDUFA4</fullName>
    </recommendedName>
</protein>
<keyword evidence="14" id="KW-1185">Reference proteome</keyword>
<keyword evidence="3" id="KW-0679">Respiratory chain</keyword>
<evidence type="ECO:0000313" key="14">
    <source>
        <dbReference type="Proteomes" id="UP000281406"/>
    </source>
</evidence>
<evidence type="ECO:0000256" key="11">
    <source>
        <dbReference type="ARBA" id="ARBA00041121"/>
    </source>
</evidence>
<keyword evidence="7 12" id="KW-1133">Transmembrane helix</keyword>
<reference evidence="13 14" key="1">
    <citation type="submission" date="2018-10" db="EMBL/GenBank/DDBJ databases">
        <title>Genome assembly for a Yunnan-Guizhou Plateau 3E fish, Anabarilius grahami (Regan), and its evolutionary and genetic applications.</title>
        <authorList>
            <person name="Jiang W."/>
        </authorList>
    </citation>
    <scope>NUCLEOTIDE SEQUENCE [LARGE SCALE GENOMIC DNA]</scope>
    <source>
        <strain evidence="13">AG-KIZ</strain>
        <tissue evidence="13">Muscle</tissue>
    </source>
</reference>
<dbReference type="EMBL" id="RJVU01053030">
    <property type="protein sequence ID" value="ROL40991.1"/>
    <property type="molecule type" value="Genomic_DNA"/>
</dbReference>
<name>A0A3N0Y4G1_ANAGA</name>
<dbReference type="AlphaFoldDB" id="A0A3N0Y4G1"/>
<keyword evidence="4 12" id="KW-0812">Transmembrane</keyword>
<evidence type="ECO:0000256" key="4">
    <source>
        <dbReference type="ARBA" id="ARBA00022692"/>
    </source>
</evidence>
<evidence type="ECO:0000256" key="5">
    <source>
        <dbReference type="ARBA" id="ARBA00022792"/>
    </source>
</evidence>
<evidence type="ECO:0000256" key="7">
    <source>
        <dbReference type="ARBA" id="ARBA00022989"/>
    </source>
</evidence>
<keyword evidence="6" id="KW-0249">Electron transport</keyword>
<evidence type="ECO:0000256" key="10">
    <source>
        <dbReference type="ARBA" id="ARBA00038186"/>
    </source>
</evidence>
<evidence type="ECO:0000256" key="8">
    <source>
        <dbReference type="ARBA" id="ARBA00023128"/>
    </source>
</evidence>
<dbReference type="GO" id="GO:0005743">
    <property type="term" value="C:mitochondrial inner membrane"/>
    <property type="evidence" value="ECO:0007669"/>
    <property type="project" value="UniProtKB-SubCell"/>
</dbReference>
<evidence type="ECO:0000256" key="6">
    <source>
        <dbReference type="ARBA" id="ARBA00022982"/>
    </source>
</evidence>